<dbReference type="AlphaFoldDB" id="A0A1G7JDM3"/>
<keyword evidence="7 11" id="KW-0812">Transmembrane</keyword>
<keyword evidence="14" id="KW-1185">Reference proteome</keyword>
<keyword evidence="9 11" id="KW-0472">Membrane</keyword>
<dbReference type="STRING" id="521013.SAMN04488567_3682"/>
<feature type="domain" description="PLD phosphodiesterase" evidence="12">
    <location>
        <begin position="217"/>
        <end position="244"/>
    </location>
</feature>
<dbReference type="InterPro" id="IPR027379">
    <property type="entry name" value="CLS_N"/>
</dbReference>
<evidence type="ECO:0000256" key="5">
    <source>
        <dbReference type="ARBA" id="ARBA00022475"/>
    </source>
</evidence>
<dbReference type="SUPFAM" id="SSF56024">
    <property type="entry name" value="Phospholipase D/nuclease"/>
    <property type="match status" value="2"/>
</dbReference>
<dbReference type="EMBL" id="FNAT01000009">
    <property type="protein sequence ID" value="SDF22995.1"/>
    <property type="molecule type" value="Genomic_DNA"/>
</dbReference>
<feature type="transmembrane region" description="Helical" evidence="11">
    <location>
        <begin position="20"/>
        <end position="44"/>
    </location>
</feature>
<evidence type="ECO:0000256" key="1">
    <source>
        <dbReference type="ARBA" id="ARBA00003145"/>
    </source>
</evidence>
<evidence type="ECO:0000256" key="4">
    <source>
        <dbReference type="ARBA" id="ARBA00018392"/>
    </source>
</evidence>
<gene>
    <name evidence="13" type="ORF">SAMN04488567_3682</name>
</gene>
<evidence type="ECO:0000256" key="9">
    <source>
        <dbReference type="ARBA" id="ARBA00023136"/>
    </source>
</evidence>
<evidence type="ECO:0000256" key="11">
    <source>
        <dbReference type="SAM" id="Phobius"/>
    </source>
</evidence>
<dbReference type="Proteomes" id="UP000198922">
    <property type="component" value="Unassembled WGS sequence"/>
</dbReference>
<dbReference type="GO" id="GO:0032049">
    <property type="term" value="P:cardiolipin biosynthetic process"/>
    <property type="evidence" value="ECO:0007669"/>
    <property type="project" value="UniProtKB-ARBA"/>
</dbReference>
<dbReference type="Pfam" id="PF13396">
    <property type="entry name" value="PLDc_N"/>
    <property type="match status" value="1"/>
</dbReference>
<keyword evidence="6" id="KW-0964">Secreted</keyword>
<dbReference type="InterPro" id="IPR025202">
    <property type="entry name" value="PLD-like_dom"/>
</dbReference>
<comment type="function">
    <text evidence="1">Could be a virulence factor.</text>
</comment>
<evidence type="ECO:0000313" key="13">
    <source>
        <dbReference type="EMBL" id="SDF22995.1"/>
    </source>
</evidence>
<evidence type="ECO:0000259" key="12">
    <source>
        <dbReference type="PROSITE" id="PS50035"/>
    </source>
</evidence>
<evidence type="ECO:0000256" key="7">
    <source>
        <dbReference type="ARBA" id="ARBA00022692"/>
    </source>
</evidence>
<evidence type="ECO:0000256" key="3">
    <source>
        <dbReference type="ARBA" id="ARBA00004651"/>
    </source>
</evidence>
<keyword evidence="5" id="KW-1003">Cell membrane</keyword>
<sequence length="481" mass="53370">MHRGGVLPLLLPRKKDRTELFSTDTILFTVIGVGLALAATVMLLQQRRTPQSAAAWLLAILLIPYVAIPLFFALGFRKKNDRHPTIRFSDPGCGCPADPAQGASEAFRAFGLPPAKGGNRIELHRDADHARHAMRELIETAEHEIDVTFYLIHNDALGRDFIERLTEKVRAGVRVRLIIDRLGGFFHPREALERFMVAGGELRWHQPFLNWPMQGHMNLRNHRKMIIADRARAWTGGRNVGLEYMSFPASGAPEIGRPDLWRDLSFTLEGPAVETLWDVFRADWGVAEGEVEPLPPLHVAARPGEAVVQVVPSGPDTHLDPLHDVLVQMIHAATRRVWIATPYYLPTEPLNAALCTAARRGVDVRVMVPAKSNQRIADFARGAYLRALHEAGGRVLQLPGQMTHAKAGVIDDVAWAGTANFDVRSMLLNFEVAIFLYDRPSVAGLAEWFATEAATCREGVRRPGLGRRLAEGVFRLGAPML</sequence>
<dbReference type="GO" id="GO:0005576">
    <property type="term" value="C:extracellular region"/>
    <property type="evidence" value="ECO:0007669"/>
    <property type="project" value="UniProtKB-SubCell"/>
</dbReference>
<dbReference type="PROSITE" id="PS50035">
    <property type="entry name" value="PLD"/>
    <property type="match status" value="2"/>
</dbReference>
<feature type="domain" description="PLD phosphodiesterase" evidence="12">
    <location>
        <begin position="399"/>
        <end position="425"/>
    </location>
</feature>
<dbReference type="PANTHER" id="PTHR21248">
    <property type="entry name" value="CARDIOLIPIN SYNTHASE"/>
    <property type="match status" value="1"/>
</dbReference>
<keyword evidence="8 11" id="KW-1133">Transmembrane helix</keyword>
<feature type="transmembrane region" description="Helical" evidence="11">
    <location>
        <begin position="56"/>
        <end position="76"/>
    </location>
</feature>
<dbReference type="Gene3D" id="3.30.870.10">
    <property type="entry name" value="Endonuclease Chain A"/>
    <property type="match status" value="2"/>
</dbReference>
<name>A0A1G7JDM3_9RHOB</name>
<accession>A0A1G7JDM3</accession>
<evidence type="ECO:0000256" key="2">
    <source>
        <dbReference type="ARBA" id="ARBA00004613"/>
    </source>
</evidence>
<dbReference type="GO" id="GO:0005886">
    <property type="term" value="C:plasma membrane"/>
    <property type="evidence" value="ECO:0007669"/>
    <property type="project" value="UniProtKB-SubCell"/>
</dbReference>
<reference evidence="14" key="1">
    <citation type="submission" date="2016-10" db="EMBL/GenBank/DDBJ databases">
        <authorList>
            <person name="Varghese N."/>
            <person name="Submissions S."/>
        </authorList>
    </citation>
    <scope>NUCLEOTIDE SEQUENCE [LARGE SCALE GENOMIC DNA]</scope>
    <source>
        <strain evidence="14">DSM 21424</strain>
    </source>
</reference>
<proteinExistence type="predicted"/>
<comment type="subcellular location">
    <subcellularLocation>
        <location evidence="3">Cell membrane</location>
        <topology evidence="3">Multi-pass membrane protein</topology>
    </subcellularLocation>
    <subcellularLocation>
        <location evidence="2">Secreted</location>
    </subcellularLocation>
</comment>
<evidence type="ECO:0000256" key="8">
    <source>
        <dbReference type="ARBA" id="ARBA00022989"/>
    </source>
</evidence>
<protein>
    <recommendedName>
        <fullName evidence="4">Phospholipase D</fullName>
    </recommendedName>
    <alternativeName>
        <fullName evidence="10">Choline phosphatase</fullName>
    </alternativeName>
</protein>
<evidence type="ECO:0000313" key="14">
    <source>
        <dbReference type="Proteomes" id="UP000198922"/>
    </source>
</evidence>
<dbReference type="InterPro" id="IPR001736">
    <property type="entry name" value="PLipase_D/transphosphatidylase"/>
</dbReference>
<dbReference type="Pfam" id="PF13091">
    <property type="entry name" value="PLDc_2"/>
    <property type="match status" value="2"/>
</dbReference>
<evidence type="ECO:0000256" key="10">
    <source>
        <dbReference type="ARBA" id="ARBA00029594"/>
    </source>
</evidence>
<dbReference type="PANTHER" id="PTHR21248:SF22">
    <property type="entry name" value="PHOSPHOLIPASE D"/>
    <property type="match status" value="1"/>
</dbReference>
<evidence type="ECO:0000256" key="6">
    <source>
        <dbReference type="ARBA" id="ARBA00022525"/>
    </source>
</evidence>
<organism evidence="13 14">
    <name type="scientific">Limimaricola pyoseonensis</name>
    <dbReference type="NCBI Taxonomy" id="521013"/>
    <lineage>
        <taxon>Bacteria</taxon>
        <taxon>Pseudomonadati</taxon>
        <taxon>Pseudomonadota</taxon>
        <taxon>Alphaproteobacteria</taxon>
        <taxon>Rhodobacterales</taxon>
        <taxon>Paracoccaceae</taxon>
        <taxon>Limimaricola</taxon>
    </lineage>
</organism>
<dbReference type="GO" id="GO:0030572">
    <property type="term" value="F:phosphatidyltransferase activity"/>
    <property type="evidence" value="ECO:0007669"/>
    <property type="project" value="UniProtKB-ARBA"/>
</dbReference>